<dbReference type="GO" id="GO:0004659">
    <property type="term" value="F:prenyltransferase activity"/>
    <property type="evidence" value="ECO:0007669"/>
    <property type="project" value="InterPro"/>
</dbReference>
<accession>A0A285SG66</accession>
<evidence type="ECO:0000256" key="3">
    <source>
        <dbReference type="ARBA" id="ARBA00022428"/>
    </source>
</evidence>
<evidence type="ECO:0000256" key="2">
    <source>
        <dbReference type="ARBA" id="ARBA00004863"/>
    </source>
</evidence>
<dbReference type="PANTHER" id="PTHR13929:SF0">
    <property type="entry name" value="UBIA PRENYLTRANSFERASE DOMAIN-CONTAINING PROTEIN 1"/>
    <property type="match status" value="1"/>
</dbReference>
<protein>
    <submittedName>
        <fullName evidence="9">1,4-dihydroxy-2-naphthoate octaprenyltransferase</fullName>
    </submittedName>
</protein>
<dbReference type="UniPathway" id="UPA00079"/>
<dbReference type="PANTHER" id="PTHR13929">
    <property type="entry name" value="1,4-DIHYDROXY-2-NAPHTHOATE OCTAPRENYLTRANSFERASE"/>
    <property type="match status" value="1"/>
</dbReference>
<dbReference type="GO" id="GO:0042371">
    <property type="term" value="P:vitamin K biosynthetic process"/>
    <property type="evidence" value="ECO:0007669"/>
    <property type="project" value="TreeGrafter"/>
</dbReference>
<proteinExistence type="predicted"/>
<sequence length="301" mass="34356">MIKKFLKFVEIQTKITSTFAFANTLMYMLFLKQPINIPLMIIFCIAAFIFDLATTAINNYIDSKDYPEMLPFRRDVSLFLIICMLAVSTVMGLYLAFKTGIVVLLLGALCFGLGIFYTFGPMPISRIPLGEVFSGIAYGMFIPFLMVYINNPDEYIILDYKNGVLSVHFMLWPLISFLFFSLVNTFTTSNIMVANNTCDLEKDVAVNRHTLIFYIGQKNGVRVFATLYYLCYAAVIAMVALKILPIIALIFLLSFPLVESNIRVFRKEQIKSKTFITAIKNFIIVNTSYFIALTLSFLMYR</sequence>
<gene>
    <name evidence="9" type="ORF">SAMN02910411_2257</name>
</gene>
<evidence type="ECO:0000256" key="5">
    <source>
        <dbReference type="ARBA" id="ARBA00022692"/>
    </source>
</evidence>
<comment type="pathway">
    <text evidence="2">Quinol/quinone metabolism; menaquinone biosynthesis.</text>
</comment>
<organism evidence="9 10">
    <name type="scientific">Pseudobutyrivibrio ruminis DSM 9787</name>
    <dbReference type="NCBI Taxonomy" id="1123011"/>
    <lineage>
        <taxon>Bacteria</taxon>
        <taxon>Bacillati</taxon>
        <taxon>Bacillota</taxon>
        <taxon>Clostridia</taxon>
        <taxon>Lachnospirales</taxon>
        <taxon>Lachnospiraceae</taxon>
        <taxon>Pseudobutyrivibrio</taxon>
    </lineage>
</organism>
<keyword evidence="4 9" id="KW-0808">Transferase</keyword>
<dbReference type="AlphaFoldDB" id="A0A285SG66"/>
<feature type="transmembrane region" description="Helical" evidence="8">
    <location>
        <begin position="37"/>
        <end position="57"/>
    </location>
</feature>
<feature type="transmembrane region" description="Helical" evidence="8">
    <location>
        <begin position="132"/>
        <end position="149"/>
    </location>
</feature>
<evidence type="ECO:0000256" key="4">
    <source>
        <dbReference type="ARBA" id="ARBA00022679"/>
    </source>
</evidence>
<keyword evidence="6 8" id="KW-1133">Transmembrane helix</keyword>
<evidence type="ECO:0000313" key="9">
    <source>
        <dbReference type="EMBL" id="SOC06370.1"/>
    </source>
</evidence>
<reference evidence="9 10" key="1">
    <citation type="submission" date="2017-08" db="EMBL/GenBank/DDBJ databases">
        <authorList>
            <person name="de Groot N.N."/>
        </authorList>
    </citation>
    <scope>NUCLEOTIDE SEQUENCE [LARGE SCALE GENOMIC DNA]</scope>
    <source>
        <strain evidence="9 10">DSM 9787</strain>
    </source>
</reference>
<name>A0A285SG66_9FIRM</name>
<evidence type="ECO:0000256" key="7">
    <source>
        <dbReference type="ARBA" id="ARBA00023136"/>
    </source>
</evidence>
<dbReference type="CDD" id="cd13962">
    <property type="entry name" value="PT_UbiA_UBIAD1"/>
    <property type="match status" value="1"/>
</dbReference>
<dbReference type="InterPro" id="IPR000537">
    <property type="entry name" value="UbiA_prenyltransferase"/>
</dbReference>
<evidence type="ECO:0000313" key="10">
    <source>
        <dbReference type="Proteomes" id="UP000219563"/>
    </source>
</evidence>
<dbReference type="InterPro" id="IPR044878">
    <property type="entry name" value="UbiA_sf"/>
</dbReference>
<feature type="transmembrane region" description="Helical" evidence="8">
    <location>
        <begin position="78"/>
        <end position="95"/>
    </location>
</feature>
<keyword evidence="7 8" id="KW-0472">Membrane</keyword>
<dbReference type="GO" id="GO:0016020">
    <property type="term" value="C:membrane"/>
    <property type="evidence" value="ECO:0007669"/>
    <property type="project" value="UniProtKB-SubCell"/>
</dbReference>
<evidence type="ECO:0000256" key="8">
    <source>
        <dbReference type="SAM" id="Phobius"/>
    </source>
</evidence>
<dbReference type="Proteomes" id="UP000219563">
    <property type="component" value="Unassembled WGS sequence"/>
</dbReference>
<comment type="subcellular location">
    <subcellularLocation>
        <location evidence="1">Membrane</location>
        <topology evidence="1">Multi-pass membrane protein</topology>
    </subcellularLocation>
</comment>
<feature type="transmembrane region" description="Helical" evidence="8">
    <location>
        <begin position="169"/>
        <end position="187"/>
    </location>
</feature>
<dbReference type="RefSeq" id="WP_097076541.1">
    <property type="nucleotide sequence ID" value="NZ_OBMR01000007.1"/>
</dbReference>
<evidence type="ECO:0000256" key="1">
    <source>
        <dbReference type="ARBA" id="ARBA00004141"/>
    </source>
</evidence>
<evidence type="ECO:0000256" key="6">
    <source>
        <dbReference type="ARBA" id="ARBA00022989"/>
    </source>
</evidence>
<feature type="transmembrane region" description="Helical" evidence="8">
    <location>
        <begin position="101"/>
        <end position="120"/>
    </location>
</feature>
<feature type="transmembrane region" description="Helical" evidence="8">
    <location>
        <begin position="227"/>
        <end position="255"/>
    </location>
</feature>
<keyword evidence="3" id="KW-0474">Menaquinone biosynthesis</keyword>
<keyword evidence="5 8" id="KW-0812">Transmembrane</keyword>
<feature type="transmembrane region" description="Helical" evidence="8">
    <location>
        <begin position="275"/>
        <end position="300"/>
    </location>
</feature>
<dbReference type="GO" id="GO:0009234">
    <property type="term" value="P:menaquinone biosynthetic process"/>
    <property type="evidence" value="ECO:0007669"/>
    <property type="project" value="UniProtKB-UniPathway"/>
</dbReference>
<dbReference type="Gene3D" id="1.10.357.140">
    <property type="entry name" value="UbiA prenyltransferase"/>
    <property type="match status" value="1"/>
</dbReference>
<dbReference type="InterPro" id="IPR026046">
    <property type="entry name" value="UBIAD1"/>
</dbReference>
<dbReference type="EMBL" id="OBMR01000007">
    <property type="protein sequence ID" value="SOC06370.1"/>
    <property type="molecule type" value="Genomic_DNA"/>
</dbReference>
<dbReference type="Pfam" id="PF01040">
    <property type="entry name" value="UbiA"/>
    <property type="match status" value="1"/>
</dbReference>